<evidence type="ECO:0000256" key="1">
    <source>
        <dbReference type="SAM" id="MobiDB-lite"/>
    </source>
</evidence>
<dbReference type="PANTHER" id="PTHR33157:SF8">
    <property type="entry name" value="OS11G0485000 PROTEIN"/>
    <property type="match status" value="1"/>
</dbReference>
<feature type="region of interest" description="Disordered" evidence="1">
    <location>
        <begin position="1"/>
        <end position="62"/>
    </location>
</feature>
<organism evidence="2 3">
    <name type="scientific">Paspalum notatum var. saurae</name>
    <dbReference type="NCBI Taxonomy" id="547442"/>
    <lineage>
        <taxon>Eukaryota</taxon>
        <taxon>Viridiplantae</taxon>
        <taxon>Streptophyta</taxon>
        <taxon>Embryophyta</taxon>
        <taxon>Tracheophyta</taxon>
        <taxon>Spermatophyta</taxon>
        <taxon>Magnoliopsida</taxon>
        <taxon>Liliopsida</taxon>
        <taxon>Poales</taxon>
        <taxon>Poaceae</taxon>
        <taxon>PACMAD clade</taxon>
        <taxon>Panicoideae</taxon>
        <taxon>Andropogonodae</taxon>
        <taxon>Paspaleae</taxon>
        <taxon>Paspalinae</taxon>
        <taxon>Paspalum</taxon>
    </lineage>
</organism>
<feature type="compositionally biased region" description="Basic and acidic residues" evidence="1">
    <location>
        <begin position="46"/>
        <end position="62"/>
    </location>
</feature>
<feature type="region of interest" description="Disordered" evidence="1">
    <location>
        <begin position="419"/>
        <end position="461"/>
    </location>
</feature>
<dbReference type="PANTHER" id="PTHR33157">
    <property type="entry name" value="AUTONOMOUS TRANSPOSABLE ELEMENT EN-1 MOSAIC PROTEIN-RELATED"/>
    <property type="match status" value="1"/>
</dbReference>
<dbReference type="EMBL" id="CP144748">
    <property type="protein sequence ID" value="WVZ72772.1"/>
    <property type="molecule type" value="Genomic_DNA"/>
</dbReference>
<feature type="compositionally biased region" description="Basic residues" evidence="1">
    <location>
        <begin position="1"/>
        <end position="11"/>
    </location>
</feature>
<dbReference type="AlphaFoldDB" id="A0AAQ3TIJ6"/>
<feature type="compositionally biased region" description="Polar residues" evidence="1">
    <location>
        <begin position="419"/>
        <end position="433"/>
    </location>
</feature>
<evidence type="ECO:0008006" key="4">
    <source>
        <dbReference type="Google" id="ProtNLM"/>
    </source>
</evidence>
<proteinExistence type="predicted"/>
<feature type="compositionally biased region" description="Basic and acidic residues" evidence="1">
    <location>
        <begin position="355"/>
        <end position="365"/>
    </location>
</feature>
<dbReference type="Proteomes" id="UP001341281">
    <property type="component" value="Chromosome 04"/>
</dbReference>
<dbReference type="InterPro" id="IPR039266">
    <property type="entry name" value="EN-1/SPM"/>
</dbReference>
<sequence>MSGRGRLKHRPVLSSRTISSTSAAQGINNGLTSTNQQTNDRKKTRSRTDSGERLPEEDRPTIKAVGEHWEVHPYQGSRKPPTVIGALVREMYPDVVDTINGMKPVLSWEDFKKTSTNGISNDKRVLAEFWWRFKCLPEHREEADKVLELKFKNIVPKMLSEQKQAVMKNLYRDGNVPPEDVDKQGNRWPTKEALISAKPRDFTTDEGWRLLCEHWSTPEFRKSSRNGSINRQSKGEEMFHRGGSRSLPATRQFLALKTGVDPGLGGAWLHNHELNRGINDGRLCNQSATDKWKEWKKKHGPNWKVEHPDLDGAVIYESVGRMPHGKLAIADGAISITEKEAIKTRKRSAQPYATAREKRLERDNEQLRNENSALQEVQRVLRALVAKGGMDYDALAQGTTTNLGTSESEIGFAREHDSVGQTETNKGYNNSAREYNHEDGDDYYNDEYNHKDGGDYYNDGEDCILEDEEECGNNDGEDPFDFW</sequence>
<accession>A0AAQ3TIJ6</accession>
<protein>
    <recommendedName>
        <fullName evidence="4">Transposase</fullName>
    </recommendedName>
</protein>
<gene>
    <name evidence="2" type="ORF">U9M48_021181</name>
</gene>
<dbReference type="GO" id="GO:0032196">
    <property type="term" value="P:transposition"/>
    <property type="evidence" value="ECO:0007669"/>
    <property type="project" value="InterPro"/>
</dbReference>
<keyword evidence="3" id="KW-1185">Reference proteome</keyword>
<feature type="compositionally biased region" description="Polar residues" evidence="1">
    <location>
        <begin position="14"/>
        <end position="38"/>
    </location>
</feature>
<name>A0AAQ3TIJ6_PASNO</name>
<feature type="region of interest" description="Disordered" evidence="1">
    <location>
        <begin position="345"/>
        <end position="365"/>
    </location>
</feature>
<reference evidence="2 3" key="1">
    <citation type="submission" date="2024-02" db="EMBL/GenBank/DDBJ databases">
        <title>High-quality chromosome-scale genome assembly of Pensacola bahiagrass (Paspalum notatum Flugge var. saurae).</title>
        <authorList>
            <person name="Vega J.M."/>
            <person name="Podio M."/>
            <person name="Orjuela J."/>
            <person name="Siena L.A."/>
            <person name="Pessino S.C."/>
            <person name="Combes M.C."/>
            <person name="Mariac C."/>
            <person name="Albertini E."/>
            <person name="Pupilli F."/>
            <person name="Ortiz J.P.A."/>
            <person name="Leblanc O."/>
        </authorList>
    </citation>
    <scope>NUCLEOTIDE SEQUENCE [LARGE SCALE GENOMIC DNA]</scope>
    <source>
        <strain evidence="2">R1</strain>
        <tissue evidence="2">Leaf</tissue>
    </source>
</reference>
<evidence type="ECO:0000313" key="3">
    <source>
        <dbReference type="Proteomes" id="UP001341281"/>
    </source>
</evidence>
<evidence type="ECO:0000313" key="2">
    <source>
        <dbReference type="EMBL" id="WVZ72772.1"/>
    </source>
</evidence>